<dbReference type="Proteomes" id="UP000029267">
    <property type="component" value="Unassembled WGS sequence"/>
</dbReference>
<evidence type="ECO:0000256" key="1">
    <source>
        <dbReference type="RuleBase" id="RU004466"/>
    </source>
</evidence>
<evidence type="ECO:0008006" key="4">
    <source>
        <dbReference type="Google" id="ProtNLM"/>
    </source>
</evidence>
<dbReference type="RefSeq" id="WP_033844622.1">
    <property type="nucleotide sequence ID" value="NZ_JPYA02000004.1"/>
</dbReference>
<accession>A0ABU6BJJ3</accession>
<dbReference type="InterPro" id="IPR000092">
    <property type="entry name" value="Polyprenyl_synt"/>
</dbReference>
<evidence type="ECO:0000313" key="3">
    <source>
        <dbReference type="Proteomes" id="UP000029267"/>
    </source>
</evidence>
<dbReference type="SUPFAM" id="SSF48576">
    <property type="entry name" value="Terpenoid synthases"/>
    <property type="match status" value="1"/>
</dbReference>
<reference evidence="2 3" key="1">
    <citation type="journal article" date="2014" name="Genome Announc.">
        <title>Draft Genome Sequence of Geobacillus icigianus Strain G1w1T Isolated from Hot Springs in the Valley of Geysers, Kamchatka (Russian Federation).</title>
        <authorList>
            <person name="Bryanskaya A.V."/>
            <person name="Rozanov A.S."/>
            <person name="Logacheva M.D."/>
            <person name="Kotenko A.V."/>
            <person name="Peltek S.E."/>
        </authorList>
    </citation>
    <scope>NUCLEOTIDE SEQUENCE [LARGE SCALE GENOMIC DNA]</scope>
    <source>
        <strain evidence="2 3">G1w1</strain>
    </source>
</reference>
<dbReference type="InterPro" id="IPR008949">
    <property type="entry name" value="Isoprenoid_synthase_dom_sf"/>
</dbReference>
<comment type="caution">
    <text evidence="2">The sequence shown here is derived from an EMBL/GenBank/DDBJ whole genome shotgun (WGS) entry which is preliminary data.</text>
</comment>
<evidence type="ECO:0000313" key="2">
    <source>
        <dbReference type="EMBL" id="MEB3752050.1"/>
    </source>
</evidence>
<proteinExistence type="inferred from homology"/>
<keyword evidence="3" id="KW-1185">Reference proteome</keyword>
<organism evidence="2 3">
    <name type="scientific">Geobacillus icigianus</name>
    <dbReference type="NCBI Taxonomy" id="1430331"/>
    <lineage>
        <taxon>Bacteria</taxon>
        <taxon>Bacillati</taxon>
        <taxon>Bacillota</taxon>
        <taxon>Bacilli</taxon>
        <taxon>Bacillales</taxon>
        <taxon>Anoxybacillaceae</taxon>
        <taxon>Geobacillus</taxon>
    </lineage>
</organism>
<keyword evidence="1" id="KW-0808">Transferase</keyword>
<dbReference type="Pfam" id="PF00348">
    <property type="entry name" value="polyprenyl_synt"/>
    <property type="match status" value="1"/>
</dbReference>
<comment type="similarity">
    <text evidence="1">Belongs to the FPP/GGPP synthase family.</text>
</comment>
<protein>
    <recommendedName>
        <fullName evidence="4">Polyprenyl synthetase</fullName>
    </recommendedName>
</protein>
<sequence>MNRIEKSAIKTFLQNHLLTNCMLEKEIIQYIFHLLHGKGKIFSTDETHFSWGGFYAQVSSFHLKDDTCIQSIISHAAAIELLILATDIFDEISDCDQSDLIVSQLSIGEAILIANALTMEAFRLILHNSKEDDIQEKLSIIISELQNTCNGQWKDLHFIISECIPTEEEYFTVVKQKSSALVKLVFELSDMPNRPIWETIAADIGIAGQLKNDARDIMSDDKSDLIHKKATLPFIKAIEYSSKKDNGWLVRKLRQLKEANNNSPLIKEIRNYIQKTGAIDYCLILSKIYMDKAFRQIAAHFPEKQVQIARLKRYLES</sequence>
<name>A0ABU6BJJ3_9BACL</name>
<gene>
    <name evidence="2" type="ORF">EP10_002922</name>
</gene>
<dbReference type="Gene3D" id="1.10.600.10">
    <property type="entry name" value="Farnesyl Diphosphate Synthase"/>
    <property type="match status" value="1"/>
</dbReference>
<dbReference type="CDD" id="cd00385">
    <property type="entry name" value="Isoprenoid_Biosyn_C1"/>
    <property type="match status" value="1"/>
</dbReference>
<dbReference type="EMBL" id="JPYA02000004">
    <property type="protein sequence ID" value="MEB3752050.1"/>
    <property type="molecule type" value="Genomic_DNA"/>
</dbReference>